<organism evidence="2 3">
    <name type="scientific">Ophiostoma piceae (strain UAMH 11346)</name>
    <name type="common">Sap stain fungus</name>
    <dbReference type="NCBI Taxonomy" id="1262450"/>
    <lineage>
        <taxon>Eukaryota</taxon>
        <taxon>Fungi</taxon>
        <taxon>Dikarya</taxon>
        <taxon>Ascomycota</taxon>
        <taxon>Pezizomycotina</taxon>
        <taxon>Sordariomycetes</taxon>
        <taxon>Sordariomycetidae</taxon>
        <taxon>Ophiostomatales</taxon>
        <taxon>Ophiostomataceae</taxon>
        <taxon>Ophiostoma</taxon>
    </lineage>
</organism>
<feature type="compositionally biased region" description="Basic and acidic residues" evidence="1">
    <location>
        <begin position="99"/>
        <end position="111"/>
    </location>
</feature>
<proteinExistence type="predicted"/>
<accession>S3CU89</accession>
<feature type="compositionally biased region" description="Basic and acidic residues" evidence="1">
    <location>
        <begin position="123"/>
        <end position="145"/>
    </location>
</feature>
<sequence>MPFGSPIRKGGWPFLFRVADALELVYHNCERSHPHKTPTSICLHLPESTLVPDNITTNIQQHIYKLYKGHQSHSPWPTGTAVATATATATATLGSQARRGQEGDHEAEGQVHHQGHRGQWAFQEDREHQEDQEGREEWAHQEQWAHRQYHKRDNGYNPSRTTTIRMATATAAATQMEAADT</sequence>
<feature type="region of interest" description="Disordered" evidence="1">
    <location>
        <begin position="93"/>
        <end position="159"/>
    </location>
</feature>
<keyword evidence="3" id="KW-1185">Reference proteome</keyword>
<dbReference type="AlphaFoldDB" id="S3CU89"/>
<evidence type="ECO:0000256" key="1">
    <source>
        <dbReference type="SAM" id="MobiDB-lite"/>
    </source>
</evidence>
<dbReference type="Proteomes" id="UP000016923">
    <property type="component" value="Unassembled WGS sequence"/>
</dbReference>
<evidence type="ECO:0000313" key="3">
    <source>
        <dbReference type="Proteomes" id="UP000016923"/>
    </source>
</evidence>
<dbReference type="HOGENOM" id="CLU_1489430_0_0_1"/>
<dbReference type="VEuPathDB" id="FungiDB:F503_04765"/>
<reference evidence="2 3" key="1">
    <citation type="journal article" date="2013" name="BMC Genomics">
        <title>The genome and transcriptome of the pine saprophyte Ophiostoma piceae, and a comparison with the bark beetle-associated pine pathogen Grosmannia clavigera.</title>
        <authorList>
            <person name="Haridas S."/>
            <person name="Wang Y."/>
            <person name="Lim L."/>
            <person name="Massoumi Alamouti S."/>
            <person name="Jackman S."/>
            <person name="Docking R."/>
            <person name="Robertson G."/>
            <person name="Birol I."/>
            <person name="Bohlmann J."/>
            <person name="Breuil C."/>
        </authorList>
    </citation>
    <scope>NUCLEOTIDE SEQUENCE [LARGE SCALE GENOMIC DNA]</scope>
    <source>
        <strain evidence="2 3">UAMH 11346</strain>
    </source>
</reference>
<gene>
    <name evidence="2" type="ORF">F503_04765</name>
</gene>
<name>S3CU89_OPHP1</name>
<protein>
    <submittedName>
        <fullName evidence="2">Uncharacterized protein</fullName>
    </submittedName>
</protein>
<evidence type="ECO:0000313" key="2">
    <source>
        <dbReference type="EMBL" id="EPE04250.1"/>
    </source>
</evidence>
<dbReference type="EMBL" id="KE148162">
    <property type="protein sequence ID" value="EPE04250.1"/>
    <property type="molecule type" value="Genomic_DNA"/>
</dbReference>